<keyword evidence="11" id="KW-1185">Reference proteome</keyword>
<feature type="domain" description="Glycine dehydrogenase C-terminal" evidence="9">
    <location>
        <begin position="759"/>
        <end position="878"/>
    </location>
</feature>
<keyword evidence="4 7" id="KW-0560">Oxidoreductase</keyword>
<dbReference type="InterPro" id="IPR049316">
    <property type="entry name" value="GDC-P_C"/>
</dbReference>
<dbReference type="Pfam" id="PF02347">
    <property type="entry name" value="GDC-P"/>
    <property type="match status" value="2"/>
</dbReference>
<gene>
    <name evidence="10" type="ORF">DASB73_021990</name>
</gene>
<dbReference type="GO" id="GO:0005960">
    <property type="term" value="C:glycine cleavage complex"/>
    <property type="evidence" value="ECO:0007669"/>
    <property type="project" value="TreeGrafter"/>
</dbReference>
<evidence type="ECO:0000256" key="4">
    <source>
        <dbReference type="ARBA" id="ARBA00023002"/>
    </source>
</evidence>
<dbReference type="PANTHER" id="PTHR11773:SF1">
    <property type="entry name" value="GLYCINE DEHYDROGENASE (DECARBOXYLATING), MITOCHONDRIAL"/>
    <property type="match status" value="1"/>
</dbReference>
<dbReference type="FunFam" id="3.40.640.10:FF:000005">
    <property type="entry name" value="Glycine dehydrogenase (decarboxylating), mitochondrial"/>
    <property type="match status" value="1"/>
</dbReference>
<dbReference type="InterPro" id="IPR049315">
    <property type="entry name" value="GDC-P_N"/>
</dbReference>
<dbReference type="InterPro" id="IPR015422">
    <property type="entry name" value="PyrdxlP-dep_Trfase_small"/>
</dbReference>
<protein>
    <recommendedName>
        <fullName evidence="7">Glycine cleavage system P protein</fullName>
        <ecNumber evidence="7">1.4.4.2</ecNumber>
    </recommendedName>
</protein>
<feature type="domain" description="Glycine cleavage system P-protein N-terminal" evidence="8">
    <location>
        <begin position="457"/>
        <end position="717"/>
    </location>
</feature>
<comment type="subcellular location">
    <subcellularLocation>
        <location evidence="7">Mitochondrion</location>
    </subcellularLocation>
</comment>
<dbReference type="InterPro" id="IPR015424">
    <property type="entry name" value="PyrdxlP-dep_Trfase"/>
</dbReference>
<keyword evidence="7" id="KW-0496">Mitochondrion</keyword>
<dbReference type="InterPro" id="IPR003437">
    <property type="entry name" value="GcvP"/>
</dbReference>
<dbReference type="AlphaFoldDB" id="A0AAV5RI42"/>
<dbReference type="SUPFAM" id="SSF53383">
    <property type="entry name" value="PLP-dependent transferases"/>
    <property type="match status" value="2"/>
</dbReference>
<feature type="modified residue" description="N6-(pyridoxal phosphate)lysine" evidence="6">
    <location>
        <position position="688"/>
    </location>
</feature>
<evidence type="ECO:0000259" key="8">
    <source>
        <dbReference type="Pfam" id="PF02347"/>
    </source>
</evidence>
<dbReference type="Pfam" id="PF21478">
    <property type="entry name" value="GcvP2_C"/>
    <property type="match status" value="1"/>
</dbReference>
<dbReference type="CDD" id="cd00613">
    <property type="entry name" value="GDC-P"/>
    <property type="match status" value="2"/>
</dbReference>
<organism evidence="10 11">
    <name type="scientific">Starmerella bacillaris</name>
    <name type="common">Yeast</name>
    <name type="synonym">Candida zemplinina</name>
    <dbReference type="NCBI Taxonomy" id="1247836"/>
    <lineage>
        <taxon>Eukaryota</taxon>
        <taxon>Fungi</taxon>
        <taxon>Dikarya</taxon>
        <taxon>Ascomycota</taxon>
        <taxon>Saccharomycotina</taxon>
        <taxon>Dipodascomycetes</taxon>
        <taxon>Dipodascales</taxon>
        <taxon>Trichomonascaceae</taxon>
        <taxon>Starmerella</taxon>
    </lineage>
</organism>
<comment type="catalytic activity">
    <reaction evidence="5 7">
        <text>N(6)-[(R)-lipoyl]-L-lysyl-[glycine-cleavage complex H protein] + glycine + H(+) = N(6)-[(R)-S(8)-aminomethyldihydrolipoyl]-L-lysyl-[glycine-cleavage complex H protein] + CO2</text>
        <dbReference type="Rhea" id="RHEA:24304"/>
        <dbReference type="Rhea" id="RHEA-COMP:10494"/>
        <dbReference type="Rhea" id="RHEA-COMP:10495"/>
        <dbReference type="ChEBI" id="CHEBI:15378"/>
        <dbReference type="ChEBI" id="CHEBI:16526"/>
        <dbReference type="ChEBI" id="CHEBI:57305"/>
        <dbReference type="ChEBI" id="CHEBI:83099"/>
        <dbReference type="ChEBI" id="CHEBI:83143"/>
        <dbReference type="EC" id="1.4.4.2"/>
    </reaction>
</comment>
<proteinExistence type="inferred from homology"/>
<dbReference type="NCBIfam" id="NF003346">
    <property type="entry name" value="PRK04366.1"/>
    <property type="match status" value="1"/>
</dbReference>
<evidence type="ECO:0000256" key="7">
    <source>
        <dbReference type="RuleBase" id="RU364056"/>
    </source>
</evidence>
<dbReference type="FunFam" id="3.40.640.10:FF:000007">
    <property type="entry name" value="glycine dehydrogenase (Decarboxylating), mitochondrial"/>
    <property type="match status" value="1"/>
</dbReference>
<comment type="subunit">
    <text evidence="7">The glycine cleavage system is composed of four proteins: P, T, L and H.</text>
</comment>
<evidence type="ECO:0000256" key="5">
    <source>
        <dbReference type="ARBA" id="ARBA00049026"/>
    </source>
</evidence>
<accession>A0AAV5RI42</accession>
<dbReference type="Gene3D" id="3.40.640.10">
    <property type="entry name" value="Type I PLP-dependent aspartate aminotransferase-like (Major domain)"/>
    <property type="match status" value="2"/>
</dbReference>
<dbReference type="InterPro" id="IPR020581">
    <property type="entry name" value="GDC_P"/>
</dbReference>
<comment type="cofactor">
    <cofactor evidence="1 6 7">
        <name>pyridoxal 5'-phosphate</name>
        <dbReference type="ChEBI" id="CHEBI:597326"/>
    </cofactor>
</comment>
<evidence type="ECO:0000259" key="9">
    <source>
        <dbReference type="Pfam" id="PF21478"/>
    </source>
</evidence>
<evidence type="ECO:0000313" key="10">
    <source>
        <dbReference type="EMBL" id="GMM51241.1"/>
    </source>
</evidence>
<sequence>MAPDSYTSRHIGPRQEEIKEMIEEVGYKSVEQFVEATMPSTVLVNRPLKISPAKGFTEPEAINRLKEIASKNKIYKSLIGRGYYGTILPNVILRNLLENPNWYTSYTPYQPEISQGRLESLLNFQTMVTDLTGMDIANASLLDEATAAQEAMVLSFGHGKRKKHRYLVDENVLTQTVDVIRTRAQGLNITVEQVDLSKLDKIDDDVCGVLASYPGADGSINDWSALAQKAKAAGALTTITSDLLALTILEPPTYADVVVGSCQRFGVPMGFGGPHAGFFAVKDEFKRKIPGRIIGVSKDRLGDPAYRLALQTREQHIRRDKATSNICTAQALLANISAMYAVYHGSAGLKVIANRVHDMTSKLAAVFGSHLKNKTFFDTLTVSVDNAEDVRLRALQFGFNIWTVDKNTISISLDEQITADDFQVIYDMFDDFFNAESKSAISNPIVFPRSKPLLQEPVFNKHHSETDMMRYLTRLQAKDLSLADAMIPLGSCTMKLNAATAMAPITWPEFTEIHPFVPRDQAIGYLELIRELEDDLAEITGFAGTSLQPNSGAQGEFTGLRTIKAYLEAKGQGQRDVCLIPVSAHGTNPASAAVAGMKIIPVKCLSNGELDISDLEEKATKHSKDLAALMVTYPSTFGVYEPRIRDAIDIIHKNGGQVYMDGANMNAQVGLTSPGDLGADVCHLNLHKTFSIPHGGGGPGVGPICVAQHLVPYLPGHKVIPLDHEMGAVSAAPYGSALILPISWSYIKMLGPHGLRASSIVAMLNANYLKKKLEPYYDIVFENSAGLCAHEFILDIRPFKSCGVEAIDVAKRLQDYGFHAPTMSWPVPNTLMVEPTESEPKSELDRFISALISIRGEIKMIEDGTMKYENSVLANAPHSAKDLINSEWNRPYTRAQAAYPTKNLLRHKFWPAVTRVDDSYGDKNLICTCGSVENYA</sequence>
<dbReference type="GO" id="GO:0030170">
    <property type="term" value="F:pyridoxal phosphate binding"/>
    <property type="evidence" value="ECO:0007669"/>
    <property type="project" value="TreeGrafter"/>
</dbReference>
<feature type="domain" description="Glycine cleavage system P-protein N-terminal" evidence="8">
    <location>
        <begin position="9"/>
        <end position="429"/>
    </location>
</feature>
<evidence type="ECO:0000256" key="1">
    <source>
        <dbReference type="ARBA" id="ARBA00001933"/>
    </source>
</evidence>
<dbReference type="Gene3D" id="3.90.1150.10">
    <property type="entry name" value="Aspartate Aminotransferase, domain 1"/>
    <property type="match status" value="2"/>
</dbReference>
<dbReference type="GO" id="GO:0004375">
    <property type="term" value="F:glycine dehydrogenase (decarboxylating) activity"/>
    <property type="evidence" value="ECO:0007669"/>
    <property type="project" value="UniProtKB-UniRule"/>
</dbReference>
<name>A0AAV5RI42_STABA</name>
<dbReference type="GO" id="GO:0005739">
    <property type="term" value="C:mitochondrion"/>
    <property type="evidence" value="ECO:0007669"/>
    <property type="project" value="UniProtKB-SubCell"/>
</dbReference>
<dbReference type="GO" id="GO:0019464">
    <property type="term" value="P:glycine decarboxylation via glycine cleavage system"/>
    <property type="evidence" value="ECO:0007669"/>
    <property type="project" value="TreeGrafter"/>
</dbReference>
<dbReference type="NCBIfam" id="TIGR00461">
    <property type="entry name" value="gcvP"/>
    <property type="match status" value="1"/>
</dbReference>
<dbReference type="EMBL" id="BTGC01000003">
    <property type="protein sequence ID" value="GMM51241.1"/>
    <property type="molecule type" value="Genomic_DNA"/>
</dbReference>
<evidence type="ECO:0000256" key="2">
    <source>
        <dbReference type="ARBA" id="ARBA00010756"/>
    </source>
</evidence>
<dbReference type="Proteomes" id="UP001362899">
    <property type="component" value="Unassembled WGS sequence"/>
</dbReference>
<evidence type="ECO:0000313" key="11">
    <source>
        <dbReference type="Proteomes" id="UP001362899"/>
    </source>
</evidence>
<dbReference type="EC" id="1.4.4.2" evidence="7"/>
<reference evidence="10 11" key="1">
    <citation type="journal article" date="2023" name="Elife">
        <title>Identification of key yeast species and microbe-microbe interactions impacting larval growth of Drosophila in the wild.</title>
        <authorList>
            <person name="Mure A."/>
            <person name="Sugiura Y."/>
            <person name="Maeda R."/>
            <person name="Honda K."/>
            <person name="Sakurai N."/>
            <person name="Takahashi Y."/>
            <person name="Watada M."/>
            <person name="Katoh T."/>
            <person name="Gotoh A."/>
            <person name="Gotoh Y."/>
            <person name="Taniguchi I."/>
            <person name="Nakamura K."/>
            <person name="Hayashi T."/>
            <person name="Katayama T."/>
            <person name="Uemura T."/>
            <person name="Hattori Y."/>
        </authorList>
    </citation>
    <scope>NUCLEOTIDE SEQUENCE [LARGE SCALE GENOMIC DNA]</scope>
    <source>
        <strain evidence="10 11">SB-73</strain>
    </source>
</reference>
<comment type="caution">
    <text evidence="10">The sequence shown here is derived from an EMBL/GenBank/DDBJ whole genome shotgun (WGS) entry which is preliminary data.</text>
</comment>
<evidence type="ECO:0000256" key="6">
    <source>
        <dbReference type="PIRSR" id="PIRSR603437-50"/>
    </source>
</evidence>
<evidence type="ECO:0000256" key="3">
    <source>
        <dbReference type="ARBA" id="ARBA00022898"/>
    </source>
</evidence>
<comment type="function">
    <text evidence="7">The glycine cleavage system catalyzes the degradation of glycine.</text>
</comment>
<dbReference type="PANTHER" id="PTHR11773">
    <property type="entry name" value="GLYCINE DEHYDROGENASE, DECARBOXYLATING"/>
    <property type="match status" value="1"/>
</dbReference>
<comment type="similarity">
    <text evidence="2 7">Belongs to the GcvP family.</text>
</comment>
<dbReference type="GO" id="GO:0016594">
    <property type="term" value="F:glycine binding"/>
    <property type="evidence" value="ECO:0007669"/>
    <property type="project" value="TreeGrafter"/>
</dbReference>
<keyword evidence="7" id="KW-0809">Transit peptide</keyword>
<dbReference type="InterPro" id="IPR015421">
    <property type="entry name" value="PyrdxlP-dep_Trfase_major"/>
</dbReference>
<keyword evidence="3 6" id="KW-0663">Pyridoxal phosphate</keyword>